<feature type="compositionally biased region" description="Low complexity" evidence="1">
    <location>
        <begin position="93"/>
        <end position="110"/>
    </location>
</feature>
<name>A0A8H4T236_9HYPO</name>
<reference evidence="3" key="2">
    <citation type="submission" date="2020-05" db="EMBL/GenBank/DDBJ databases">
        <authorList>
            <person name="Kim H.-S."/>
            <person name="Proctor R.H."/>
            <person name="Brown D.W."/>
        </authorList>
    </citation>
    <scope>NUCLEOTIDE SEQUENCE</scope>
    <source>
        <strain evidence="3">NRRL 20472</strain>
    </source>
</reference>
<sequence length="139" mass="16189">MDSRIESRTRFIHLLLALQSFYTGLAIHSIVQWLAWRTLPPDCPHCDHRLRPDFPPLPWLERLRQRRRENYAALLVDDEHRYHDDENEEALDRAASAAEEAETSQPAQPEVVDVRKKGNRKGRTDTPPSREEPASPWSS</sequence>
<evidence type="ECO:0000256" key="1">
    <source>
        <dbReference type="SAM" id="MobiDB-lite"/>
    </source>
</evidence>
<keyword evidence="2" id="KW-0472">Membrane</keyword>
<dbReference type="Proteomes" id="UP000622797">
    <property type="component" value="Unassembled WGS sequence"/>
</dbReference>
<reference evidence="3" key="1">
    <citation type="journal article" date="2020" name="BMC Genomics">
        <title>Correction to: Identification and distribution of gene clusters required for synthesis of sphingolipid metabolism inhibitors in diverse species of the filamentous fungus Fusarium.</title>
        <authorList>
            <person name="Kim H.S."/>
            <person name="Lohmar J.M."/>
            <person name="Busman M."/>
            <person name="Brown D.W."/>
            <person name="Naumann T.A."/>
            <person name="Divon H.H."/>
            <person name="Lysoe E."/>
            <person name="Uhlig S."/>
            <person name="Proctor R.H."/>
        </authorList>
    </citation>
    <scope>NUCLEOTIDE SEQUENCE</scope>
    <source>
        <strain evidence="3">NRRL 20472</strain>
    </source>
</reference>
<evidence type="ECO:0000313" key="4">
    <source>
        <dbReference type="Proteomes" id="UP000622797"/>
    </source>
</evidence>
<feature type="compositionally biased region" description="Basic and acidic residues" evidence="1">
    <location>
        <begin position="112"/>
        <end position="133"/>
    </location>
</feature>
<dbReference type="AlphaFoldDB" id="A0A8H4T236"/>
<comment type="caution">
    <text evidence="3">The sequence shown here is derived from an EMBL/GenBank/DDBJ whole genome shotgun (WGS) entry which is preliminary data.</text>
</comment>
<evidence type="ECO:0000313" key="3">
    <source>
        <dbReference type="EMBL" id="KAF4949881.1"/>
    </source>
</evidence>
<organism evidence="3 4">
    <name type="scientific">Fusarium sarcochroum</name>
    <dbReference type="NCBI Taxonomy" id="1208366"/>
    <lineage>
        <taxon>Eukaryota</taxon>
        <taxon>Fungi</taxon>
        <taxon>Dikarya</taxon>
        <taxon>Ascomycota</taxon>
        <taxon>Pezizomycotina</taxon>
        <taxon>Sordariomycetes</taxon>
        <taxon>Hypocreomycetidae</taxon>
        <taxon>Hypocreales</taxon>
        <taxon>Nectriaceae</taxon>
        <taxon>Fusarium</taxon>
        <taxon>Fusarium lateritium species complex</taxon>
    </lineage>
</organism>
<keyword evidence="2" id="KW-0812">Transmembrane</keyword>
<gene>
    <name evidence="3" type="ORF">FSARC_13350</name>
</gene>
<dbReference type="OrthoDB" id="5241710at2759"/>
<feature type="transmembrane region" description="Helical" evidence="2">
    <location>
        <begin position="12"/>
        <end position="36"/>
    </location>
</feature>
<evidence type="ECO:0000256" key="2">
    <source>
        <dbReference type="SAM" id="Phobius"/>
    </source>
</evidence>
<keyword evidence="2" id="KW-1133">Transmembrane helix</keyword>
<keyword evidence="4" id="KW-1185">Reference proteome</keyword>
<protein>
    <submittedName>
        <fullName evidence="3">Uncharacterized protein</fullName>
    </submittedName>
</protein>
<feature type="region of interest" description="Disordered" evidence="1">
    <location>
        <begin position="79"/>
        <end position="139"/>
    </location>
</feature>
<accession>A0A8H4T236</accession>
<proteinExistence type="predicted"/>
<dbReference type="EMBL" id="JABEXW010000991">
    <property type="protein sequence ID" value="KAF4949881.1"/>
    <property type="molecule type" value="Genomic_DNA"/>
</dbReference>